<dbReference type="EMBL" id="JAUSRG010000001">
    <property type="protein sequence ID" value="MDP9903537.1"/>
    <property type="molecule type" value="Genomic_DNA"/>
</dbReference>
<proteinExistence type="predicted"/>
<organism evidence="1 4">
    <name type="scientific">Arthrobacter bambusae</name>
    <dbReference type="NCBI Taxonomy" id="1338426"/>
    <lineage>
        <taxon>Bacteria</taxon>
        <taxon>Bacillati</taxon>
        <taxon>Actinomycetota</taxon>
        <taxon>Actinomycetes</taxon>
        <taxon>Micrococcales</taxon>
        <taxon>Micrococcaceae</taxon>
        <taxon>Arthrobacter</taxon>
    </lineage>
</organism>
<dbReference type="AlphaFoldDB" id="A0AAW8DCG8"/>
<keyword evidence="3" id="KW-1185">Reference proteome</keyword>
<protein>
    <submittedName>
        <fullName evidence="1">Uncharacterized protein</fullName>
    </submittedName>
</protein>
<evidence type="ECO:0000313" key="1">
    <source>
        <dbReference type="EMBL" id="MDP9903537.1"/>
    </source>
</evidence>
<dbReference type="RefSeq" id="WP_059387272.1">
    <property type="nucleotide sequence ID" value="NZ_JAUSRG010000001.1"/>
</dbReference>
<evidence type="ECO:0000313" key="2">
    <source>
        <dbReference type="EMBL" id="MDQ0179810.1"/>
    </source>
</evidence>
<reference evidence="1 3" key="1">
    <citation type="submission" date="2023-07" db="EMBL/GenBank/DDBJ databases">
        <title>Sorghum-associated microbial communities from plants grown in Nebraska, USA.</title>
        <authorList>
            <person name="Schachtman D."/>
        </authorList>
    </citation>
    <scope>NUCLEOTIDE SEQUENCE</scope>
    <source>
        <strain evidence="1">DS1006</strain>
        <strain evidence="2 3">DS1016</strain>
    </source>
</reference>
<dbReference type="EMBL" id="JAUSTF010000002">
    <property type="protein sequence ID" value="MDQ0179810.1"/>
    <property type="molecule type" value="Genomic_DNA"/>
</dbReference>
<dbReference type="Proteomes" id="UP001230951">
    <property type="component" value="Unassembled WGS sequence"/>
</dbReference>
<name>A0AAW8DCG8_9MICC</name>
<dbReference type="Proteomes" id="UP001242995">
    <property type="component" value="Unassembled WGS sequence"/>
</dbReference>
<gene>
    <name evidence="1" type="ORF">J2S90_000477</name>
    <name evidence="2" type="ORF">J2S93_001226</name>
</gene>
<evidence type="ECO:0000313" key="3">
    <source>
        <dbReference type="Proteomes" id="UP001230951"/>
    </source>
</evidence>
<comment type="caution">
    <text evidence="1">The sequence shown here is derived from an EMBL/GenBank/DDBJ whole genome shotgun (WGS) entry which is preliminary data.</text>
</comment>
<accession>A0AAW8DCG8</accession>
<evidence type="ECO:0000313" key="4">
    <source>
        <dbReference type="Proteomes" id="UP001242995"/>
    </source>
</evidence>
<sequence length="74" mass="8318">MSTTQTIRPHAEVWPELPLHQELVLQDTRGNRIVGTLDGMTEDRSTLWIQLSGGLGRQLVHHQDGYWLEPGSAS</sequence>